<evidence type="ECO:0000313" key="4">
    <source>
        <dbReference type="Proteomes" id="UP001055439"/>
    </source>
</evidence>
<organism evidence="3 4">
    <name type="scientific">Musa troglodytarum</name>
    <name type="common">fe'i banana</name>
    <dbReference type="NCBI Taxonomy" id="320322"/>
    <lineage>
        <taxon>Eukaryota</taxon>
        <taxon>Viridiplantae</taxon>
        <taxon>Streptophyta</taxon>
        <taxon>Embryophyta</taxon>
        <taxon>Tracheophyta</taxon>
        <taxon>Spermatophyta</taxon>
        <taxon>Magnoliopsida</taxon>
        <taxon>Liliopsida</taxon>
        <taxon>Zingiberales</taxon>
        <taxon>Musaceae</taxon>
        <taxon>Musa</taxon>
    </lineage>
</organism>
<evidence type="ECO:0000256" key="2">
    <source>
        <dbReference type="SAM" id="SignalP"/>
    </source>
</evidence>
<feature type="compositionally biased region" description="Basic residues" evidence="1">
    <location>
        <begin position="142"/>
        <end position="159"/>
    </location>
</feature>
<accession>A0A9E7KV24</accession>
<dbReference type="EMBL" id="CP097510">
    <property type="protein sequence ID" value="URE28235.1"/>
    <property type="molecule type" value="Genomic_DNA"/>
</dbReference>
<feature type="chain" id="PRO_5038522256" evidence="2">
    <location>
        <begin position="22"/>
        <end position="208"/>
    </location>
</feature>
<evidence type="ECO:0000256" key="1">
    <source>
        <dbReference type="SAM" id="MobiDB-lite"/>
    </source>
</evidence>
<name>A0A9E7KV24_9LILI</name>
<evidence type="ECO:0000313" key="3">
    <source>
        <dbReference type="EMBL" id="URE28235.1"/>
    </source>
</evidence>
<protein>
    <submittedName>
        <fullName evidence="3">Root cap</fullName>
    </submittedName>
</protein>
<dbReference type="AlphaFoldDB" id="A0A9E7KV24"/>
<feature type="signal peptide" evidence="2">
    <location>
        <begin position="1"/>
        <end position="21"/>
    </location>
</feature>
<reference evidence="3" key="1">
    <citation type="submission" date="2022-05" db="EMBL/GenBank/DDBJ databases">
        <title>The Musa troglodytarum L. genome provides insights into the mechanism of non-climacteric behaviour and enrichment of carotenoids.</title>
        <authorList>
            <person name="Wang J."/>
        </authorList>
    </citation>
    <scope>NUCLEOTIDE SEQUENCE</scope>
    <source>
        <tissue evidence="3">Leaf</tissue>
    </source>
</reference>
<dbReference type="OrthoDB" id="2012132at2759"/>
<proteinExistence type="predicted"/>
<gene>
    <name evidence="3" type="ORF">MUK42_02776</name>
</gene>
<feature type="region of interest" description="Disordered" evidence="1">
    <location>
        <begin position="139"/>
        <end position="159"/>
    </location>
</feature>
<keyword evidence="4" id="KW-1185">Reference proteome</keyword>
<dbReference type="Proteomes" id="UP001055439">
    <property type="component" value="Chromosome 8"/>
</dbReference>
<keyword evidence="2" id="KW-0732">Signal</keyword>
<dbReference type="PANTHER" id="PTHR31656">
    <property type="entry name" value="ROOT CAP DOMAIN-CONTAINING PROTEIN"/>
    <property type="match status" value="1"/>
</dbReference>
<sequence length="208" mass="24379">MRFTWLLFLALSSCFFCSVCAKPAKAYCKNPYFWRCYGVPHTCPPGCPKFCQVDCRICKPYCARDKPGAVCQDPRFIGRDGIMFYFHGRKDRDFCLVSDAGIHINGHFIGKNNRKEDFTGSSPSGSSFGRHLFVGEKASRWHDRRQHPHPTRRSGRRIRREARCRSLERGCDRAALRRRTTWRWKLRSAEIRRGWCRSPQRNLLRIDS</sequence>